<name>A0A2R8C4Y6_9RHOB</name>
<evidence type="ECO:0000256" key="1">
    <source>
        <dbReference type="SAM" id="MobiDB-lite"/>
    </source>
</evidence>
<feature type="compositionally biased region" description="Basic and acidic residues" evidence="1">
    <location>
        <begin position="237"/>
        <end position="250"/>
    </location>
</feature>
<organism evidence="2 3">
    <name type="scientific">Falsiruegeria mediterranea M17</name>
    <dbReference type="NCBI Taxonomy" id="1200281"/>
    <lineage>
        <taxon>Bacteria</taxon>
        <taxon>Pseudomonadati</taxon>
        <taxon>Pseudomonadota</taxon>
        <taxon>Alphaproteobacteria</taxon>
        <taxon>Rhodobacterales</taxon>
        <taxon>Roseobacteraceae</taxon>
        <taxon>Falsiruegeria</taxon>
    </lineage>
</organism>
<gene>
    <name evidence="2" type="ORF">TRM7615_00978</name>
</gene>
<dbReference type="EMBL" id="ONZG01000002">
    <property type="protein sequence ID" value="SPJ27488.1"/>
    <property type="molecule type" value="Genomic_DNA"/>
</dbReference>
<evidence type="ECO:0000313" key="3">
    <source>
        <dbReference type="Proteomes" id="UP000244898"/>
    </source>
</evidence>
<feature type="compositionally biased region" description="Low complexity" evidence="1">
    <location>
        <begin position="211"/>
        <end position="228"/>
    </location>
</feature>
<keyword evidence="3" id="KW-1185">Reference proteome</keyword>
<evidence type="ECO:0000313" key="2">
    <source>
        <dbReference type="EMBL" id="SPJ27488.1"/>
    </source>
</evidence>
<proteinExistence type="predicted"/>
<protein>
    <submittedName>
        <fullName evidence="2">Uncharacterized protein</fullName>
    </submittedName>
</protein>
<dbReference type="Proteomes" id="UP000244898">
    <property type="component" value="Unassembled WGS sequence"/>
</dbReference>
<dbReference type="AlphaFoldDB" id="A0A2R8C4Y6"/>
<accession>A0A2R8C4Y6</accession>
<reference evidence="3" key="1">
    <citation type="submission" date="2018-03" db="EMBL/GenBank/DDBJ databases">
        <authorList>
            <person name="Rodrigo-Torres L."/>
            <person name="Arahal R. D."/>
            <person name="Lucena T."/>
        </authorList>
    </citation>
    <scope>NUCLEOTIDE SEQUENCE [LARGE SCALE GENOMIC DNA]</scope>
    <source>
        <strain evidence="3">CECT 7615</strain>
    </source>
</reference>
<sequence length="250" mass="27408">MRSGSGVRVLWMHSQGMGRLSNFKRHARLLAFRTSARCQRRRRWLSMSYRFPVAPLIVRSCLEDETSSGHCRLGNLATVLGLMPSSWLNSAIACKAMDRCIAALTACVPSGQVCYANQLPGNRTWYCHDEPVPWCSLPFQPKNQTMQPSDQTQRSREVRWSGAAQKRSHFCVGDTYLGVLPRPSGPGFASTASGLGPRASLVARRGPACGSRSTTSANRPAARSAARPNGRRCPARGIDDGRECPRLGSF</sequence>
<feature type="region of interest" description="Disordered" evidence="1">
    <location>
        <begin position="204"/>
        <end position="250"/>
    </location>
</feature>